<proteinExistence type="predicted"/>
<accession>A0AAV0XTL8</accession>
<name>A0AAV0XTL8_9HEMI</name>
<reference evidence="1 2" key="1">
    <citation type="submission" date="2023-01" db="EMBL/GenBank/DDBJ databases">
        <authorList>
            <person name="Whitehead M."/>
        </authorList>
    </citation>
    <scope>NUCLEOTIDE SEQUENCE [LARGE SCALE GENOMIC DNA]</scope>
</reference>
<dbReference type="EMBL" id="CARXXK010000449">
    <property type="protein sequence ID" value="CAI6370646.1"/>
    <property type="molecule type" value="Genomic_DNA"/>
</dbReference>
<comment type="caution">
    <text evidence="1">The sequence shown here is derived from an EMBL/GenBank/DDBJ whole genome shotgun (WGS) entry which is preliminary data.</text>
</comment>
<dbReference type="Proteomes" id="UP001160148">
    <property type="component" value="Unassembled WGS sequence"/>
</dbReference>
<evidence type="ECO:0000313" key="1">
    <source>
        <dbReference type="EMBL" id="CAI6370646.1"/>
    </source>
</evidence>
<organism evidence="1 2">
    <name type="scientific">Macrosiphum euphorbiae</name>
    <name type="common">potato aphid</name>
    <dbReference type="NCBI Taxonomy" id="13131"/>
    <lineage>
        <taxon>Eukaryota</taxon>
        <taxon>Metazoa</taxon>
        <taxon>Ecdysozoa</taxon>
        <taxon>Arthropoda</taxon>
        <taxon>Hexapoda</taxon>
        <taxon>Insecta</taxon>
        <taxon>Pterygota</taxon>
        <taxon>Neoptera</taxon>
        <taxon>Paraneoptera</taxon>
        <taxon>Hemiptera</taxon>
        <taxon>Sternorrhyncha</taxon>
        <taxon>Aphidomorpha</taxon>
        <taxon>Aphidoidea</taxon>
        <taxon>Aphididae</taxon>
        <taxon>Macrosiphini</taxon>
        <taxon>Macrosiphum</taxon>
    </lineage>
</organism>
<keyword evidence="2" id="KW-1185">Reference proteome</keyword>
<gene>
    <name evidence="1" type="ORF">MEUPH1_LOCUS24750</name>
</gene>
<protein>
    <recommendedName>
        <fullName evidence="3">DNA-directed DNA polymerase</fullName>
    </recommendedName>
</protein>
<evidence type="ECO:0008006" key="3">
    <source>
        <dbReference type="Google" id="ProtNLM"/>
    </source>
</evidence>
<dbReference type="AlphaFoldDB" id="A0AAV0XTL8"/>
<evidence type="ECO:0000313" key="2">
    <source>
        <dbReference type="Proteomes" id="UP001160148"/>
    </source>
</evidence>
<sequence>MASSLSSLAENLVTPEHENFRETAKHFVAGDMPLVTRKGVYPYEYTDKWERLEDRRLPSKRNFFSTLTETGIKEEDFEHAKLVWDHFDCNTLGEYSDLYLKIDVLLLADVFENFRDASMRAYNLDADQDLVLTRC</sequence>